<dbReference type="SUPFAM" id="SSF55073">
    <property type="entry name" value="Nucleotide cyclase"/>
    <property type="match status" value="1"/>
</dbReference>
<evidence type="ECO:0000259" key="1">
    <source>
        <dbReference type="PROSITE" id="PS50883"/>
    </source>
</evidence>
<dbReference type="EMBL" id="JACHGR010000001">
    <property type="protein sequence ID" value="MBB6054319.1"/>
    <property type="molecule type" value="Genomic_DNA"/>
</dbReference>
<protein>
    <submittedName>
        <fullName evidence="3">Diguanylate cyclase (GGDEF)-like protein</fullName>
    </submittedName>
</protein>
<feature type="domain" description="GGDEF" evidence="2">
    <location>
        <begin position="231"/>
        <end position="360"/>
    </location>
</feature>
<evidence type="ECO:0000313" key="4">
    <source>
        <dbReference type="Proteomes" id="UP000585721"/>
    </source>
</evidence>
<dbReference type="PANTHER" id="PTHR33121">
    <property type="entry name" value="CYCLIC DI-GMP PHOSPHODIESTERASE PDEF"/>
    <property type="match status" value="1"/>
</dbReference>
<evidence type="ECO:0000313" key="3">
    <source>
        <dbReference type="EMBL" id="MBB6054319.1"/>
    </source>
</evidence>
<accession>A0A841G8T4</accession>
<dbReference type="InterPro" id="IPR029787">
    <property type="entry name" value="Nucleotide_cyclase"/>
</dbReference>
<dbReference type="InterPro" id="IPR001633">
    <property type="entry name" value="EAL_dom"/>
</dbReference>
<dbReference type="SMART" id="SM00267">
    <property type="entry name" value="GGDEF"/>
    <property type="match status" value="1"/>
</dbReference>
<dbReference type="PROSITE" id="PS50883">
    <property type="entry name" value="EAL"/>
    <property type="match status" value="1"/>
</dbReference>
<dbReference type="InterPro" id="IPR043128">
    <property type="entry name" value="Rev_trsase/Diguanyl_cyclase"/>
</dbReference>
<name>A0A841G8T4_9GAMM</name>
<dbReference type="InterPro" id="IPR000160">
    <property type="entry name" value="GGDEF_dom"/>
</dbReference>
<dbReference type="AlphaFoldDB" id="A0A841G8T4"/>
<dbReference type="PROSITE" id="PS50887">
    <property type="entry name" value="GGDEF"/>
    <property type="match status" value="1"/>
</dbReference>
<dbReference type="Pfam" id="PF00563">
    <property type="entry name" value="EAL"/>
    <property type="match status" value="1"/>
</dbReference>
<organism evidence="3 4">
    <name type="scientific">Tolumonas osonensis</name>
    <dbReference type="NCBI Taxonomy" id="675874"/>
    <lineage>
        <taxon>Bacteria</taxon>
        <taxon>Pseudomonadati</taxon>
        <taxon>Pseudomonadota</taxon>
        <taxon>Gammaproteobacteria</taxon>
        <taxon>Aeromonadales</taxon>
        <taxon>Aeromonadaceae</taxon>
        <taxon>Tolumonas</taxon>
    </lineage>
</organism>
<dbReference type="Gene3D" id="3.20.20.450">
    <property type="entry name" value="EAL domain"/>
    <property type="match status" value="1"/>
</dbReference>
<keyword evidence="4" id="KW-1185">Reference proteome</keyword>
<dbReference type="CDD" id="cd01948">
    <property type="entry name" value="EAL"/>
    <property type="match status" value="1"/>
</dbReference>
<dbReference type="Pfam" id="PF00990">
    <property type="entry name" value="GGDEF"/>
    <property type="match status" value="1"/>
</dbReference>
<gene>
    <name evidence="3" type="ORF">HNR75_000184</name>
</gene>
<dbReference type="RefSeq" id="WP_188025140.1">
    <property type="nucleotide sequence ID" value="NZ_JACHGR010000001.1"/>
</dbReference>
<reference evidence="3 4" key="1">
    <citation type="submission" date="2020-08" db="EMBL/GenBank/DDBJ databases">
        <title>Genomic Encyclopedia of Type Strains, Phase IV (KMG-IV): sequencing the most valuable type-strain genomes for metagenomic binning, comparative biology and taxonomic classification.</title>
        <authorList>
            <person name="Goeker M."/>
        </authorList>
    </citation>
    <scope>NUCLEOTIDE SEQUENCE [LARGE SCALE GENOMIC DNA]</scope>
    <source>
        <strain evidence="3 4">DSM 22975</strain>
    </source>
</reference>
<dbReference type="InterPro" id="IPR035919">
    <property type="entry name" value="EAL_sf"/>
</dbReference>
<dbReference type="NCBIfam" id="TIGR00254">
    <property type="entry name" value="GGDEF"/>
    <property type="match status" value="1"/>
</dbReference>
<proteinExistence type="predicted"/>
<feature type="domain" description="EAL" evidence="1">
    <location>
        <begin position="369"/>
        <end position="625"/>
    </location>
</feature>
<dbReference type="Gene3D" id="3.30.70.270">
    <property type="match status" value="1"/>
</dbReference>
<dbReference type="InterPro" id="IPR050706">
    <property type="entry name" value="Cyclic-di-GMP_PDE-like"/>
</dbReference>
<dbReference type="SUPFAM" id="SSF141868">
    <property type="entry name" value="EAL domain-like"/>
    <property type="match status" value="1"/>
</dbReference>
<dbReference type="Proteomes" id="UP000585721">
    <property type="component" value="Unassembled WGS sequence"/>
</dbReference>
<sequence>MSFYSKFIILGLLIIGMASGMVGALSSFQNVSQRIATHTTLSAWSLAQLELEYQKFCTELQLYRAGRSSAEQLTLAYDLAWNRMDVFLNGTESKLVRENFGAQALIQRTFGVLQQYEPVITALPPPESAILAEWERHSLALLPEIRKLMVLNFTGRGATRGMEAIDLSVRDISWGLAVLSLLSLLMSYLLFREARQHWFLSLHDSLTGLTNRARLPQLLKERCHQSSIRQTSVSLCLLNVLRFHEVNNLFGYQNGDQLLRRLSDILRQKAGKTALIARTGSSEFALLLPRQQVTTLLPEIMQALEVVLKEYDPAHRMRLCCGISTFPEQCTSPVELFQFAELALAAAKKNSAVSVQHFNIQMQSTFQRRRELATQLRAELQAGSPAGLYLCYQPIHVVDDPHSLGIEVLLRWKHASFGFVSPPEVIEIAEEHGLGDVLGDWIFRQVIMDLSSLPSSILPRLSVAVNLSESMFSLALSDRVVQLFRQGPLRPQQLVLELTETIALHDFSVSQQILTSLREAGIRIALDDFGTGYSSLAYLKELPVDKLKLDKSFIQQIHLDTRQLQLVQHITELAHDLGLTVVAEGVESAAEREIVIAIGVDEIQGYHYSRPLELPQLRHYLQRCFPAETTV</sequence>
<dbReference type="CDD" id="cd01949">
    <property type="entry name" value="GGDEF"/>
    <property type="match status" value="1"/>
</dbReference>
<dbReference type="GO" id="GO:0071111">
    <property type="term" value="F:cyclic-guanylate-specific phosphodiesterase activity"/>
    <property type="evidence" value="ECO:0007669"/>
    <property type="project" value="InterPro"/>
</dbReference>
<evidence type="ECO:0000259" key="2">
    <source>
        <dbReference type="PROSITE" id="PS50887"/>
    </source>
</evidence>
<dbReference type="PANTHER" id="PTHR33121:SF79">
    <property type="entry name" value="CYCLIC DI-GMP PHOSPHODIESTERASE PDED-RELATED"/>
    <property type="match status" value="1"/>
</dbReference>
<dbReference type="SMART" id="SM00052">
    <property type="entry name" value="EAL"/>
    <property type="match status" value="1"/>
</dbReference>
<comment type="caution">
    <text evidence="3">The sequence shown here is derived from an EMBL/GenBank/DDBJ whole genome shotgun (WGS) entry which is preliminary data.</text>
</comment>